<evidence type="ECO:0008006" key="4">
    <source>
        <dbReference type="Google" id="ProtNLM"/>
    </source>
</evidence>
<protein>
    <recommendedName>
        <fullName evidence="4">DoxX family protein</fullName>
    </recommendedName>
</protein>
<name>A0ABW2IIM6_9PROT</name>
<accession>A0ABW2IIM6</accession>
<evidence type="ECO:0000256" key="1">
    <source>
        <dbReference type="SAM" id="Phobius"/>
    </source>
</evidence>
<gene>
    <name evidence="2" type="ORF">ACFQS8_04825</name>
</gene>
<sequence length="145" mass="15834">MRGIRSFVSWVLALCLFAALVIAVDAKLLSDPEKANVVFTLLAERTGQELFEPTGRYVVGVIEAFVALMLILPFTRRFGAIILLVVSGALLAAHASPLLGQEIPLEIGSAKTDGASAFYLTMAMTIGAGLLMFIHPRRRRRRTYN</sequence>
<evidence type="ECO:0000313" key="2">
    <source>
        <dbReference type="EMBL" id="MFC7290928.1"/>
    </source>
</evidence>
<dbReference type="RefSeq" id="WP_382166132.1">
    <property type="nucleotide sequence ID" value="NZ_JBHTBR010000002.1"/>
</dbReference>
<feature type="transmembrane region" description="Helical" evidence="1">
    <location>
        <begin position="54"/>
        <end position="71"/>
    </location>
</feature>
<dbReference type="EMBL" id="JBHTBR010000002">
    <property type="protein sequence ID" value="MFC7290928.1"/>
    <property type="molecule type" value="Genomic_DNA"/>
</dbReference>
<keyword evidence="1" id="KW-1133">Transmembrane helix</keyword>
<keyword evidence="3" id="KW-1185">Reference proteome</keyword>
<organism evidence="2 3">
    <name type="scientific">Hirschia litorea</name>
    <dbReference type="NCBI Taxonomy" id="1199156"/>
    <lineage>
        <taxon>Bacteria</taxon>
        <taxon>Pseudomonadati</taxon>
        <taxon>Pseudomonadota</taxon>
        <taxon>Alphaproteobacteria</taxon>
        <taxon>Hyphomonadales</taxon>
        <taxon>Hyphomonadaceae</taxon>
        <taxon>Hirschia</taxon>
    </lineage>
</organism>
<feature type="transmembrane region" description="Helical" evidence="1">
    <location>
        <begin position="78"/>
        <end position="96"/>
    </location>
</feature>
<feature type="transmembrane region" description="Helical" evidence="1">
    <location>
        <begin position="116"/>
        <end position="134"/>
    </location>
</feature>
<proteinExistence type="predicted"/>
<dbReference type="Proteomes" id="UP001596492">
    <property type="component" value="Unassembled WGS sequence"/>
</dbReference>
<keyword evidence="1" id="KW-0472">Membrane</keyword>
<comment type="caution">
    <text evidence="2">The sequence shown here is derived from an EMBL/GenBank/DDBJ whole genome shotgun (WGS) entry which is preliminary data.</text>
</comment>
<evidence type="ECO:0000313" key="3">
    <source>
        <dbReference type="Proteomes" id="UP001596492"/>
    </source>
</evidence>
<reference evidence="3" key="1">
    <citation type="journal article" date="2019" name="Int. J. Syst. Evol. Microbiol.">
        <title>The Global Catalogue of Microorganisms (GCM) 10K type strain sequencing project: providing services to taxonomists for standard genome sequencing and annotation.</title>
        <authorList>
            <consortium name="The Broad Institute Genomics Platform"/>
            <consortium name="The Broad Institute Genome Sequencing Center for Infectious Disease"/>
            <person name="Wu L."/>
            <person name="Ma J."/>
        </authorList>
    </citation>
    <scope>NUCLEOTIDE SEQUENCE [LARGE SCALE GENOMIC DNA]</scope>
    <source>
        <strain evidence="3">CCUG 51308</strain>
    </source>
</reference>
<keyword evidence="1" id="KW-0812">Transmembrane</keyword>